<name>A0AAU9PTJ4_9ASTR</name>
<evidence type="ECO:0000256" key="1">
    <source>
        <dbReference type="SAM" id="MobiDB-lite"/>
    </source>
</evidence>
<keyword evidence="3" id="KW-1185">Reference proteome</keyword>
<dbReference type="EMBL" id="CAKMRJ010005745">
    <property type="protein sequence ID" value="CAH1453701.1"/>
    <property type="molecule type" value="Genomic_DNA"/>
</dbReference>
<dbReference type="Proteomes" id="UP001157418">
    <property type="component" value="Unassembled WGS sequence"/>
</dbReference>
<dbReference type="GO" id="GO:0003676">
    <property type="term" value="F:nucleic acid binding"/>
    <property type="evidence" value="ECO:0007669"/>
    <property type="project" value="InterPro"/>
</dbReference>
<gene>
    <name evidence="2" type="ORF">LVIROSA_LOCUS38928</name>
</gene>
<dbReference type="Gene3D" id="3.30.70.330">
    <property type="match status" value="1"/>
</dbReference>
<evidence type="ECO:0008006" key="4">
    <source>
        <dbReference type="Google" id="ProtNLM"/>
    </source>
</evidence>
<dbReference type="InterPro" id="IPR012677">
    <property type="entry name" value="Nucleotide-bd_a/b_plait_sf"/>
</dbReference>
<comment type="caution">
    <text evidence="2">The sequence shown here is derived from an EMBL/GenBank/DDBJ whole genome shotgun (WGS) entry which is preliminary data.</text>
</comment>
<feature type="region of interest" description="Disordered" evidence="1">
    <location>
        <begin position="1"/>
        <end position="21"/>
    </location>
</feature>
<organism evidence="2 3">
    <name type="scientific">Lactuca virosa</name>
    <dbReference type="NCBI Taxonomy" id="75947"/>
    <lineage>
        <taxon>Eukaryota</taxon>
        <taxon>Viridiplantae</taxon>
        <taxon>Streptophyta</taxon>
        <taxon>Embryophyta</taxon>
        <taxon>Tracheophyta</taxon>
        <taxon>Spermatophyta</taxon>
        <taxon>Magnoliopsida</taxon>
        <taxon>eudicotyledons</taxon>
        <taxon>Gunneridae</taxon>
        <taxon>Pentapetalae</taxon>
        <taxon>asterids</taxon>
        <taxon>campanulids</taxon>
        <taxon>Asterales</taxon>
        <taxon>Asteraceae</taxon>
        <taxon>Cichorioideae</taxon>
        <taxon>Cichorieae</taxon>
        <taxon>Lactucinae</taxon>
        <taxon>Lactuca</taxon>
    </lineage>
</organism>
<proteinExistence type="predicted"/>
<dbReference type="SUPFAM" id="SSF54928">
    <property type="entry name" value="RNA-binding domain, RBD"/>
    <property type="match status" value="1"/>
</dbReference>
<accession>A0AAU9PTJ4</accession>
<reference evidence="2 3" key="1">
    <citation type="submission" date="2022-01" db="EMBL/GenBank/DDBJ databases">
        <authorList>
            <person name="Xiong W."/>
            <person name="Schranz E."/>
        </authorList>
    </citation>
    <scope>NUCLEOTIDE SEQUENCE [LARGE SCALE GENOMIC DNA]</scope>
</reference>
<sequence length="130" mass="14843">MEDGWTEVRNRKKPVNRQNDSDITGYFVSNIPNGATKEEFRRIFKTFGTLNDKLEINIARHERTEKSLPPSVVRRWSRTHVPIPVNVRGGFTGDRSYAEAVRGGEKVKILSKNLPPNLAPVRLVTNEKMV</sequence>
<dbReference type="AlphaFoldDB" id="A0AAU9PTJ4"/>
<evidence type="ECO:0000313" key="2">
    <source>
        <dbReference type="EMBL" id="CAH1453701.1"/>
    </source>
</evidence>
<dbReference type="InterPro" id="IPR035979">
    <property type="entry name" value="RBD_domain_sf"/>
</dbReference>
<protein>
    <recommendedName>
        <fullName evidence="4">RRM domain-containing protein</fullName>
    </recommendedName>
</protein>
<evidence type="ECO:0000313" key="3">
    <source>
        <dbReference type="Proteomes" id="UP001157418"/>
    </source>
</evidence>